<accession>A0ABQ5DX40</accession>
<evidence type="ECO:0000256" key="2">
    <source>
        <dbReference type="SAM" id="SignalP"/>
    </source>
</evidence>
<keyword evidence="1" id="KW-0472">Membrane</keyword>
<organism evidence="3 4">
    <name type="scientific">Tanacetum coccineum</name>
    <dbReference type="NCBI Taxonomy" id="301880"/>
    <lineage>
        <taxon>Eukaryota</taxon>
        <taxon>Viridiplantae</taxon>
        <taxon>Streptophyta</taxon>
        <taxon>Embryophyta</taxon>
        <taxon>Tracheophyta</taxon>
        <taxon>Spermatophyta</taxon>
        <taxon>Magnoliopsida</taxon>
        <taxon>eudicotyledons</taxon>
        <taxon>Gunneridae</taxon>
        <taxon>Pentapetalae</taxon>
        <taxon>asterids</taxon>
        <taxon>campanulids</taxon>
        <taxon>Asterales</taxon>
        <taxon>Asteraceae</taxon>
        <taxon>Asteroideae</taxon>
        <taxon>Anthemideae</taxon>
        <taxon>Anthemidinae</taxon>
        <taxon>Tanacetum</taxon>
    </lineage>
</organism>
<protein>
    <submittedName>
        <fullName evidence="3">Uncharacterized protein</fullName>
    </submittedName>
</protein>
<reference evidence="3" key="2">
    <citation type="submission" date="2022-01" db="EMBL/GenBank/DDBJ databases">
        <authorList>
            <person name="Yamashiro T."/>
            <person name="Shiraishi A."/>
            <person name="Satake H."/>
            <person name="Nakayama K."/>
        </authorList>
    </citation>
    <scope>NUCLEOTIDE SEQUENCE</scope>
</reference>
<keyword evidence="1" id="KW-0812">Transmembrane</keyword>
<evidence type="ECO:0000313" key="3">
    <source>
        <dbReference type="EMBL" id="GJT43775.1"/>
    </source>
</evidence>
<keyword evidence="2" id="KW-0732">Signal</keyword>
<keyword evidence="4" id="KW-1185">Reference proteome</keyword>
<gene>
    <name evidence="3" type="ORF">Tco_0952490</name>
</gene>
<proteinExistence type="predicted"/>
<comment type="caution">
    <text evidence="3">The sequence shown here is derived from an EMBL/GenBank/DDBJ whole genome shotgun (WGS) entry which is preliminary data.</text>
</comment>
<feature type="chain" id="PRO_5046457296" evidence="2">
    <location>
        <begin position="21"/>
        <end position="68"/>
    </location>
</feature>
<evidence type="ECO:0000313" key="4">
    <source>
        <dbReference type="Proteomes" id="UP001151760"/>
    </source>
</evidence>
<feature type="transmembrane region" description="Helical" evidence="1">
    <location>
        <begin position="39"/>
        <end position="58"/>
    </location>
</feature>
<sequence length="68" mass="7242">MAVISIHASVSIMCCQMASAMPFVDLMCLKSRALVTDVVVVFMAGDALVVLFFGAISFKSPSNKTKLV</sequence>
<dbReference type="Proteomes" id="UP001151760">
    <property type="component" value="Unassembled WGS sequence"/>
</dbReference>
<keyword evidence="1" id="KW-1133">Transmembrane helix</keyword>
<dbReference type="EMBL" id="BQNB010015757">
    <property type="protein sequence ID" value="GJT43775.1"/>
    <property type="molecule type" value="Genomic_DNA"/>
</dbReference>
<reference evidence="3" key="1">
    <citation type="journal article" date="2022" name="Int. J. Mol. Sci.">
        <title>Draft Genome of Tanacetum Coccineum: Genomic Comparison of Closely Related Tanacetum-Family Plants.</title>
        <authorList>
            <person name="Yamashiro T."/>
            <person name="Shiraishi A."/>
            <person name="Nakayama K."/>
            <person name="Satake H."/>
        </authorList>
    </citation>
    <scope>NUCLEOTIDE SEQUENCE</scope>
</reference>
<evidence type="ECO:0000256" key="1">
    <source>
        <dbReference type="SAM" id="Phobius"/>
    </source>
</evidence>
<name>A0ABQ5DX40_9ASTR</name>
<feature type="signal peptide" evidence="2">
    <location>
        <begin position="1"/>
        <end position="20"/>
    </location>
</feature>